<dbReference type="Gene3D" id="3.90.550.10">
    <property type="entry name" value="Spore Coat Polysaccharide Biosynthesis Protein SpsA, Chain A"/>
    <property type="match status" value="1"/>
</dbReference>
<dbReference type="Gene3D" id="3.40.50.150">
    <property type="entry name" value="Vaccinia Virus protein VP39"/>
    <property type="match status" value="1"/>
</dbReference>
<proteinExistence type="predicted"/>
<dbReference type="InterPro" id="IPR029044">
    <property type="entry name" value="Nucleotide-diphossugar_trans"/>
</dbReference>
<gene>
    <name evidence="3" type="ORF">A3A87_09965</name>
</gene>
<dbReference type="SUPFAM" id="SSF53335">
    <property type="entry name" value="S-adenosyl-L-methionine-dependent methyltransferases"/>
    <property type="match status" value="1"/>
</dbReference>
<sequence length="471" mass="54451">MSERAEQIRRHFDALSSDADRSRRRNRHYHREQTHYFRNLITENKRVLELGCGSGELLNALKPSRGIGIDISPGMVRLARDKYPHLTFHVGDGNHLDQIPRETYDYIILSDFVGYLDDIQACLEGLHPFCGPHTRLIISYYNFLWEPVLRLAEILRLKTPTPEHSWLTPDDMRNLMSLADYQVVKTERRLLFPVYIPVVSWLLNHLGTLPVINKACLCHYTVARPTPRHAKNDLSVSIVIPCRNEKGNVEPAIQRLARFGTHQEIIFVDGHSTDGTPEEIRRVQAHYADRDIKLLVQDHTGKGDAVRKGFQEAKGDVLMILDADLTVPPEDLPKFYRAIVSGKAEFLNGCRLVYPMEGEAMRTLNLIANKLFAMTFTWLLGERLKDTLCGTKVMFREDYLTLVRNRTYFGDFDPFGDFDLLFGASKMNLKIIEVPVRYRNRQYGETKIHRFRHGLLLLRMVIYAYRKLKSA</sequence>
<evidence type="ECO:0000256" key="1">
    <source>
        <dbReference type="SAM" id="MobiDB-lite"/>
    </source>
</evidence>
<dbReference type="GO" id="GO:0016740">
    <property type="term" value="F:transferase activity"/>
    <property type="evidence" value="ECO:0007669"/>
    <property type="project" value="UniProtKB-KW"/>
</dbReference>
<organism evidence="3 4">
    <name type="scientific">Candidatus Muproteobacteria bacterium RIFCSPLOWO2_01_FULL_60_18</name>
    <dbReference type="NCBI Taxonomy" id="1817768"/>
    <lineage>
        <taxon>Bacteria</taxon>
        <taxon>Pseudomonadati</taxon>
        <taxon>Pseudomonadota</taxon>
        <taxon>Candidatus Muproteobacteria</taxon>
    </lineage>
</organism>
<dbReference type="InterPro" id="IPR001173">
    <property type="entry name" value="Glyco_trans_2-like"/>
</dbReference>
<evidence type="ECO:0000259" key="2">
    <source>
        <dbReference type="Pfam" id="PF00535"/>
    </source>
</evidence>
<dbReference type="CDD" id="cd02440">
    <property type="entry name" value="AdoMet_MTases"/>
    <property type="match status" value="1"/>
</dbReference>
<dbReference type="InterPro" id="IPR029063">
    <property type="entry name" value="SAM-dependent_MTases_sf"/>
</dbReference>
<name>A0A1F6U2L0_9PROT</name>
<dbReference type="STRING" id="1817768.A3A87_09965"/>
<protein>
    <submittedName>
        <fullName evidence="3">Glycosyl transferase</fullName>
    </submittedName>
</protein>
<dbReference type="Pfam" id="PF00535">
    <property type="entry name" value="Glycos_transf_2"/>
    <property type="match status" value="1"/>
</dbReference>
<dbReference type="CDD" id="cd04179">
    <property type="entry name" value="DPM_DPG-synthase_like"/>
    <property type="match status" value="1"/>
</dbReference>
<feature type="region of interest" description="Disordered" evidence="1">
    <location>
        <begin position="1"/>
        <end position="27"/>
    </location>
</feature>
<dbReference type="InterPro" id="IPR050256">
    <property type="entry name" value="Glycosyltransferase_2"/>
</dbReference>
<dbReference type="AlphaFoldDB" id="A0A1F6U2L0"/>
<dbReference type="PANTHER" id="PTHR48090">
    <property type="entry name" value="UNDECAPRENYL-PHOSPHATE 4-DEOXY-4-FORMAMIDO-L-ARABINOSE TRANSFERASE-RELATED"/>
    <property type="match status" value="1"/>
</dbReference>
<feature type="domain" description="Glycosyltransferase 2-like" evidence="2">
    <location>
        <begin position="237"/>
        <end position="399"/>
    </location>
</feature>
<feature type="compositionally biased region" description="Basic and acidic residues" evidence="1">
    <location>
        <begin position="1"/>
        <end position="21"/>
    </location>
</feature>
<reference evidence="3 4" key="1">
    <citation type="journal article" date="2016" name="Nat. Commun.">
        <title>Thousands of microbial genomes shed light on interconnected biogeochemical processes in an aquifer system.</title>
        <authorList>
            <person name="Anantharaman K."/>
            <person name="Brown C.T."/>
            <person name="Hug L.A."/>
            <person name="Sharon I."/>
            <person name="Castelle C.J."/>
            <person name="Probst A.J."/>
            <person name="Thomas B.C."/>
            <person name="Singh A."/>
            <person name="Wilkins M.J."/>
            <person name="Karaoz U."/>
            <person name="Brodie E.L."/>
            <person name="Williams K.H."/>
            <person name="Hubbard S.S."/>
            <person name="Banfield J.F."/>
        </authorList>
    </citation>
    <scope>NUCLEOTIDE SEQUENCE [LARGE SCALE GENOMIC DNA]</scope>
</reference>
<dbReference type="SUPFAM" id="SSF53448">
    <property type="entry name" value="Nucleotide-diphospho-sugar transferases"/>
    <property type="match status" value="1"/>
</dbReference>
<dbReference type="Pfam" id="PF13489">
    <property type="entry name" value="Methyltransf_23"/>
    <property type="match status" value="1"/>
</dbReference>
<evidence type="ECO:0000313" key="3">
    <source>
        <dbReference type="EMBL" id="OGI51615.1"/>
    </source>
</evidence>
<keyword evidence="3" id="KW-0808">Transferase</keyword>
<comment type="caution">
    <text evidence="3">The sequence shown here is derived from an EMBL/GenBank/DDBJ whole genome shotgun (WGS) entry which is preliminary data.</text>
</comment>
<accession>A0A1F6U2L0</accession>
<dbReference type="Proteomes" id="UP000179037">
    <property type="component" value="Unassembled WGS sequence"/>
</dbReference>
<evidence type="ECO:0000313" key="4">
    <source>
        <dbReference type="Proteomes" id="UP000179037"/>
    </source>
</evidence>
<dbReference type="EMBL" id="MFTC01000036">
    <property type="protein sequence ID" value="OGI51615.1"/>
    <property type="molecule type" value="Genomic_DNA"/>
</dbReference>
<dbReference type="PANTHER" id="PTHR48090:SF7">
    <property type="entry name" value="RFBJ PROTEIN"/>
    <property type="match status" value="1"/>
</dbReference>